<protein>
    <submittedName>
        <fullName evidence="1">Membrane dipeptidase</fullName>
    </submittedName>
</protein>
<dbReference type="CDD" id="cd01301">
    <property type="entry name" value="rDP_like"/>
    <property type="match status" value="1"/>
</dbReference>
<evidence type="ECO:0000313" key="2">
    <source>
        <dbReference type="Proteomes" id="UP000192934"/>
    </source>
</evidence>
<dbReference type="PANTHER" id="PTHR10443:SF12">
    <property type="entry name" value="DIPEPTIDASE"/>
    <property type="match status" value="1"/>
</dbReference>
<sequence length="395" mass="43013">MKKLLLAALLAGGCTAQGPSPEPAPPADRHKRILTLDTHLDTPMHFARAGWSFADRHTLANDLVQVDIPRMADGNLDGGFFAIYTAQGPLTPEGYAAARDYAFQRSDLIDATIARFPDRILPARTAADAVRIAGEGKLVAFKSMENSYALGEDLGLLAEFQRRGVRMAGPVHSKNNQLADSATDKARWNGLSPLGRQWVAEMNRLGMVIDASHSSDAAFDQMLELSTTPLILSHSGSRDFFDNPRNLDDARIRRLAEKGGAICVTTVFLSNMNLSPARAELFGKLEAIGTLSPEEQADLTRRWRELDKTESMWADDFDRFMQGVLHVIKVAGPDHVCFGADWDGGGGIKGIEDISALPKVTERLKAAGYSDADIEKMWSGNVLRILRAAEAGAAR</sequence>
<dbReference type="InterPro" id="IPR032466">
    <property type="entry name" value="Metal_Hydrolase"/>
</dbReference>
<dbReference type="AlphaFoldDB" id="A0A1X7GQB9"/>
<dbReference type="OrthoDB" id="9804920at2"/>
<dbReference type="InterPro" id="IPR008257">
    <property type="entry name" value="Pept_M19"/>
</dbReference>
<dbReference type="RefSeq" id="WP_085218654.1">
    <property type="nucleotide sequence ID" value="NZ_LT840185.1"/>
</dbReference>
<name>A0A1X7GQB9_9SPHN</name>
<dbReference type="GO" id="GO:0070573">
    <property type="term" value="F:metallodipeptidase activity"/>
    <property type="evidence" value="ECO:0007669"/>
    <property type="project" value="InterPro"/>
</dbReference>
<reference evidence="2" key="1">
    <citation type="submission" date="2017-04" db="EMBL/GenBank/DDBJ databases">
        <authorList>
            <person name="Varghese N."/>
            <person name="Submissions S."/>
        </authorList>
    </citation>
    <scope>NUCLEOTIDE SEQUENCE [LARGE SCALE GENOMIC DNA]</scope>
    <source>
        <strain evidence="2">Dd16</strain>
    </source>
</reference>
<keyword evidence="2" id="KW-1185">Reference proteome</keyword>
<dbReference type="Gene3D" id="3.20.20.140">
    <property type="entry name" value="Metal-dependent hydrolases"/>
    <property type="match status" value="1"/>
</dbReference>
<evidence type="ECO:0000313" key="1">
    <source>
        <dbReference type="EMBL" id="SMF72381.1"/>
    </source>
</evidence>
<dbReference type="SUPFAM" id="SSF51556">
    <property type="entry name" value="Metallo-dependent hydrolases"/>
    <property type="match status" value="1"/>
</dbReference>
<dbReference type="STRING" id="941907.SAMN06295910_2016"/>
<dbReference type="EMBL" id="LT840185">
    <property type="protein sequence ID" value="SMF72381.1"/>
    <property type="molecule type" value="Genomic_DNA"/>
</dbReference>
<accession>A0A1X7GQB9</accession>
<proteinExistence type="predicted"/>
<dbReference type="PROSITE" id="PS51365">
    <property type="entry name" value="RENAL_DIPEPTIDASE_2"/>
    <property type="match status" value="1"/>
</dbReference>
<organism evidence="1 2">
    <name type="scientific">Allosphingosinicella indica</name>
    <dbReference type="NCBI Taxonomy" id="941907"/>
    <lineage>
        <taxon>Bacteria</taxon>
        <taxon>Pseudomonadati</taxon>
        <taxon>Pseudomonadota</taxon>
        <taxon>Alphaproteobacteria</taxon>
        <taxon>Sphingomonadales</taxon>
        <taxon>Sphingomonadaceae</taxon>
        <taxon>Allosphingosinicella</taxon>
    </lineage>
</organism>
<dbReference type="Pfam" id="PF01244">
    <property type="entry name" value="Peptidase_M19"/>
    <property type="match status" value="1"/>
</dbReference>
<gene>
    <name evidence="1" type="ORF">SAMN06295910_2016</name>
</gene>
<dbReference type="PANTHER" id="PTHR10443">
    <property type="entry name" value="MICROSOMAL DIPEPTIDASE"/>
    <property type="match status" value="1"/>
</dbReference>
<dbReference type="GO" id="GO:0006508">
    <property type="term" value="P:proteolysis"/>
    <property type="evidence" value="ECO:0007669"/>
    <property type="project" value="InterPro"/>
</dbReference>
<dbReference type="Proteomes" id="UP000192934">
    <property type="component" value="Chromosome I"/>
</dbReference>